<keyword evidence="3" id="KW-1185">Reference proteome</keyword>
<dbReference type="Proteomes" id="UP001469553">
    <property type="component" value="Unassembled WGS sequence"/>
</dbReference>
<protein>
    <submittedName>
        <fullName evidence="2">Uncharacterized protein</fullName>
    </submittedName>
</protein>
<name>A0ABV0Y3P2_9TELE</name>
<proteinExistence type="predicted"/>
<evidence type="ECO:0000313" key="2">
    <source>
        <dbReference type="EMBL" id="MEQ2288374.1"/>
    </source>
</evidence>
<evidence type="ECO:0000313" key="3">
    <source>
        <dbReference type="Proteomes" id="UP001469553"/>
    </source>
</evidence>
<feature type="compositionally biased region" description="Basic and acidic residues" evidence="1">
    <location>
        <begin position="26"/>
        <end position="37"/>
    </location>
</feature>
<gene>
    <name evidence="2" type="ORF">AMECASPLE_021955</name>
</gene>
<organism evidence="2 3">
    <name type="scientific">Ameca splendens</name>
    <dbReference type="NCBI Taxonomy" id="208324"/>
    <lineage>
        <taxon>Eukaryota</taxon>
        <taxon>Metazoa</taxon>
        <taxon>Chordata</taxon>
        <taxon>Craniata</taxon>
        <taxon>Vertebrata</taxon>
        <taxon>Euteleostomi</taxon>
        <taxon>Actinopterygii</taxon>
        <taxon>Neopterygii</taxon>
        <taxon>Teleostei</taxon>
        <taxon>Neoteleostei</taxon>
        <taxon>Acanthomorphata</taxon>
        <taxon>Ovalentaria</taxon>
        <taxon>Atherinomorphae</taxon>
        <taxon>Cyprinodontiformes</taxon>
        <taxon>Goodeidae</taxon>
        <taxon>Ameca</taxon>
    </lineage>
</organism>
<accession>A0ABV0Y3P2</accession>
<feature type="region of interest" description="Disordered" evidence="1">
    <location>
        <begin position="26"/>
        <end position="53"/>
    </location>
</feature>
<dbReference type="EMBL" id="JAHRIP010020735">
    <property type="protein sequence ID" value="MEQ2288374.1"/>
    <property type="molecule type" value="Genomic_DNA"/>
</dbReference>
<evidence type="ECO:0000256" key="1">
    <source>
        <dbReference type="SAM" id="MobiDB-lite"/>
    </source>
</evidence>
<comment type="caution">
    <text evidence="2">The sequence shown here is derived from an EMBL/GenBank/DDBJ whole genome shotgun (WGS) entry which is preliminary data.</text>
</comment>
<reference evidence="2 3" key="1">
    <citation type="submission" date="2021-06" db="EMBL/GenBank/DDBJ databases">
        <authorList>
            <person name="Palmer J.M."/>
        </authorList>
    </citation>
    <scope>NUCLEOTIDE SEQUENCE [LARGE SCALE GENOMIC DNA]</scope>
    <source>
        <strain evidence="2 3">AS_MEX2019</strain>
        <tissue evidence="2">Muscle</tissue>
    </source>
</reference>
<sequence>MDLQNVPDLPSKHPQSVLQLRHSQDGLNRHGGQRHEQSSCGPGRRHKGRRRHGNRPIMALTCIPLLWHIGEMGRGAVGEAWETEHHMKLWVSPLHLAGRTQRRATSKDLFQKVESPICSCHLEIAALSGHRVAQFLLCFPG</sequence>
<feature type="compositionally biased region" description="Basic residues" evidence="1">
    <location>
        <begin position="43"/>
        <end position="53"/>
    </location>
</feature>